<dbReference type="InterPro" id="IPR041854">
    <property type="entry name" value="BFD-like_2Fe2S-bd_dom_sf"/>
</dbReference>
<dbReference type="InterPro" id="IPR036188">
    <property type="entry name" value="FAD/NAD-bd_sf"/>
</dbReference>
<gene>
    <name evidence="4" type="ORF">PQR62_10590</name>
</gene>
<dbReference type="CDD" id="cd19946">
    <property type="entry name" value="GlpA-like_Fer2_BFD-like"/>
    <property type="match status" value="1"/>
</dbReference>
<dbReference type="PRINTS" id="PR00368">
    <property type="entry name" value="FADPNR"/>
</dbReference>
<evidence type="ECO:0000313" key="4">
    <source>
        <dbReference type="EMBL" id="MFL9924715.1"/>
    </source>
</evidence>
<evidence type="ECO:0000256" key="1">
    <source>
        <dbReference type="ARBA" id="ARBA00023002"/>
    </source>
</evidence>
<dbReference type="SUPFAM" id="SSF51905">
    <property type="entry name" value="FAD/NAD(P)-binding domain"/>
    <property type="match status" value="1"/>
</dbReference>
<dbReference type="Pfam" id="PF07992">
    <property type="entry name" value="Pyr_redox_2"/>
    <property type="match status" value="1"/>
</dbReference>
<dbReference type="PANTHER" id="PTHR42949:SF3">
    <property type="entry name" value="ANAEROBIC GLYCEROL-3-PHOSPHATE DEHYDROGENASE SUBUNIT B"/>
    <property type="match status" value="1"/>
</dbReference>
<reference evidence="4 5" key="1">
    <citation type="journal article" date="2024" name="Chem. Sci.">
        <title>Discovery of megapolipeptins by genome mining of a Burkholderiales bacteria collection.</title>
        <authorList>
            <person name="Paulo B.S."/>
            <person name="Recchia M.J.J."/>
            <person name="Lee S."/>
            <person name="Fergusson C.H."/>
            <person name="Romanowski S.B."/>
            <person name="Hernandez A."/>
            <person name="Krull N."/>
            <person name="Liu D.Y."/>
            <person name="Cavanagh H."/>
            <person name="Bos A."/>
            <person name="Gray C.A."/>
            <person name="Murphy B.T."/>
            <person name="Linington R.G."/>
            <person name="Eustaquio A.S."/>
        </authorList>
    </citation>
    <scope>NUCLEOTIDE SEQUENCE [LARGE SCALE GENOMIC DNA]</scope>
    <source>
        <strain evidence="4 5">RL21-008-BIB-A</strain>
    </source>
</reference>
<dbReference type="PANTHER" id="PTHR42949">
    <property type="entry name" value="ANAEROBIC GLYCEROL-3-PHOSPHATE DEHYDROGENASE SUBUNIT B"/>
    <property type="match status" value="1"/>
</dbReference>
<dbReference type="Gene3D" id="1.10.10.1100">
    <property type="entry name" value="BFD-like [2Fe-2S]-binding domain"/>
    <property type="match status" value="1"/>
</dbReference>
<dbReference type="PIRSF" id="PIRSF037495">
    <property type="entry name" value="Opine_OX_OoxA/HcnB"/>
    <property type="match status" value="1"/>
</dbReference>
<dbReference type="InterPro" id="IPR051691">
    <property type="entry name" value="Metab_Enz_Cyan_OpOx_G3PDH"/>
</dbReference>
<name>A0ABW9A8K4_9BURK</name>
<proteinExistence type="predicted"/>
<keyword evidence="5" id="KW-1185">Reference proteome</keyword>
<dbReference type="Gene3D" id="3.50.50.60">
    <property type="entry name" value="FAD/NAD(P)-binding domain"/>
    <property type="match status" value="2"/>
</dbReference>
<comment type="caution">
    <text evidence="4">The sequence shown here is derived from an EMBL/GenBank/DDBJ whole genome shotgun (WGS) entry which is preliminary data.</text>
</comment>
<dbReference type="InterPro" id="IPR007419">
    <property type="entry name" value="BFD-like_2Fe2S-bd_dom"/>
</dbReference>
<accession>A0ABW9A8K4</accession>
<evidence type="ECO:0000259" key="2">
    <source>
        <dbReference type="Pfam" id="PF04324"/>
    </source>
</evidence>
<dbReference type="Pfam" id="PF04324">
    <property type="entry name" value="Fer2_BFD"/>
    <property type="match status" value="1"/>
</dbReference>
<sequence>MTDHKRPPVIVGAGPAGIRAAQTLVQHGLRPIVLDEAPRAGGQIYRQPPAGFQRSKQSLYGFEASRAHALHQTFADLQKQLDYRPQTLVWNAQPGLIDILDGNTLSADSVEWQDIIVATGATDRVLPFPGWTTPGVYTLGGAQVALKFQGCAIGRRVVLAGTGPLLYLVAYQYARAGAQVMAVLDSSSLMDRIAALPVMLRMPSVLLKGMYYLGWLLAHGIPLHSHARLLRVEGGEQVDAVIWRRENMAAPDANPAPEYRLACDALGFGYTLRSETQLADLLGCRFAFDPLQRAHLPERDAAGRSSVAGVYLAGDGAGIMGADAAELAGERAALALLKDRGVKIAPAREQMLEQKLAGIAAFRKGLERAFPFPQRWAETTDDSVIICRCEQISAGDLRQAARTCGAQEMNRLKALTRIGMGRCQGRMCGAAATEILAQAAGVPLAQVGRLRGQAPLKPVPIGMHIAVAAKAAISPNVIAMQPVMSEELGEES</sequence>
<evidence type="ECO:0000259" key="3">
    <source>
        <dbReference type="Pfam" id="PF07992"/>
    </source>
</evidence>
<evidence type="ECO:0000313" key="5">
    <source>
        <dbReference type="Proteomes" id="UP001629246"/>
    </source>
</evidence>
<feature type="domain" description="BFD-like [2Fe-2S]-binding" evidence="2">
    <location>
        <begin position="385"/>
        <end position="437"/>
    </location>
</feature>
<dbReference type="InterPro" id="IPR023753">
    <property type="entry name" value="FAD/NAD-binding_dom"/>
</dbReference>
<dbReference type="InterPro" id="IPR017224">
    <property type="entry name" value="Opine_Oxase_asu/HCN_bsu"/>
</dbReference>
<dbReference type="RefSeq" id="WP_408157616.1">
    <property type="nucleotide sequence ID" value="NZ_JAQQFM010000004.1"/>
</dbReference>
<feature type="domain" description="FAD/NAD(P)-binding" evidence="3">
    <location>
        <begin position="9"/>
        <end position="326"/>
    </location>
</feature>
<organism evidence="4 5">
    <name type="scientific">Herbaspirillum lusitanum</name>
    <dbReference type="NCBI Taxonomy" id="213312"/>
    <lineage>
        <taxon>Bacteria</taxon>
        <taxon>Pseudomonadati</taxon>
        <taxon>Pseudomonadota</taxon>
        <taxon>Betaproteobacteria</taxon>
        <taxon>Burkholderiales</taxon>
        <taxon>Oxalobacteraceae</taxon>
        <taxon>Herbaspirillum</taxon>
    </lineage>
</organism>
<dbReference type="Proteomes" id="UP001629246">
    <property type="component" value="Unassembled WGS sequence"/>
</dbReference>
<keyword evidence="1" id="KW-0560">Oxidoreductase</keyword>
<dbReference type="EMBL" id="JAQQFM010000004">
    <property type="protein sequence ID" value="MFL9924715.1"/>
    <property type="molecule type" value="Genomic_DNA"/>
</dbReference>
<protein>
    <submittedName>
        <fullName evidence="4">FAD/NAD(P)-binding oxidoreductase</fullName>
    </submittedName>
</protein>
<dbReference type="PRINTS" id="PR00411">
    <property type="entry name" value="PNDRDTASEI"/>
</dbReference>